<sequence>MTLKPNEKEYDSYYQHYINLVEDANITKGLQLGKQRFIDFVVQIPNEKFHFSYAEGKWTIAEVLLHLIDTERVFSYRAFRIGRGDTTPLPGFQHDEYVPYSNAKSYTKQELLQEFTAVRESTLSLFNRFNNDALKLMGVASGAGISVRAIGYIIAGHQAHHLSVIQDRYL</sequence>
<organism evidence="2 3">
    <name type="scientific">Aquimarina brevivitae</name>
    <dbReference type="NCBI Taxonomy" id="323412"/>
    <lineage>
        <taxon>Bacteria</taxon>
        <taxon>Pseudomonadati</taxon>
        <taxon>Bacteroidota</taxon>
        <taxon>Flavobacteriia</taxon>
        <taxon>Flavobacteriales</taxon>
        <taxon>Flavobacteriaceae</taxon>
        <taxon>Aquimarina</taxon>
    </lineage>
</organism>
<dbReference type="RefSeq" id="WP_130286799.1">
    <property type="nucleotide sequence ID" value="NZ_SGXE01000002.1"/>
</dbReference>
<dbReference type="InterPro" id="IPR034660">
    <property type="entry name" value="DinB/YfiT-like"/>
</dbReference>
<gene>
    <name evidence="2" type="ORF">EV197_2264</name>
</gene>
<dbReference type="Pfam" id="PF12867">
    <property type="entry name" value="DinB_2"/>
    <property type="match status" value="1"/>
</dbReference>
<proteinExistence type="predicted"/>
<dbReference type="InterPro" id="IPR024775">
    <property type="entry name" value="DinB-like"/>
</dbReference>
<dbReference type="AlphaFoldDB" id="A0A4Q7P1T3"/>
<evidence type="ECO:0000313" key="3">
    <source>
        <dbReference type="Proteomes" id="UP000292262"/>
    </source>
</evidence>
<feature type="domain" description="DinB-like" evidence="1">
    <location>
        <begin position="34"/>
        <end position="165"/>
    </location>
</feature>
<dbReference type="OrthoDB" id="9793216at2"/>
<name>A0A4Q7P1T3_9FLAO</name>
<evidence type="ECO:0000313" key="2">
    <source>
        <dbReference type="EMBL" id="RZS93684.1"/>
    </source>
</evidence>
<dbReference type="EMBL" id="SGXE01000002">
    <property type="protein sequence ID" value="RZS93684.1"/>
    <property type="molecule type" value="Genomic_DNA"/>
</dbReference>
<keyword evidence="3" id="KW-1185">Reference proteome</keyword>
<protein>
    <submittedName>
        <fullName evidence="2">Putative damage-inducible protein DinB</fullName>
    </submittedName>
</protein>
<dbReference type="SUPFAM" id="SSF109854">
    <property type="entry name" value="DinB/YfiT-like putative metalloenzymes"/>
    <property type="match status" value="1"/>
</dbReference>
<dbReference type="Proteomes" id="UP000292262">
    <property type="component" value="Unassembled WGS sequence"/>
</dbReference>
<accession>A0A4Q7P1T3</accession>
<comment type="caution">
    <text evidence="2">The sequence shown here is derived from an EMBL/GenBank/DDBJ whole genome shotgun (WGS) entry which is preliminary data.</text>
</comment>
<dbReference type="Gene3D" id="1.20.120.450">
    <property type="entry name" value="dinb family like domain"/>
    <property type="match status" value="1"/>
</dbReference>
<reference evidence="2 3" key="1">
    <citation type="submission" date="2019-02" db="EMBL/GenBank/DDBJ databases">
        <title>Genomic Encyclopedia of Type Strains, Phase IV (KMG-IV): sequencing the most valuable type-strain genomes for metagenomic binning, comparative biology and taxonomic classification.</title>
        <authorList>
            <person name="Goeker M."/>
        </authorList>
    </citation>
    <scope>NUCLEOTIDE SEQUENCE [LARGE SCALE GENOMIC DNA]</scope>
    <source>
        <strain evidence="2 3">DSM 17196</strain>
    </source>
</reference>
<evidence type="ECO:0000259" key="1">
    <source>
        <dbReference type="Pfam" id="PF12867"/>
    </source>
</evidence>